<evidence type="ECO:0000313" key="2">
    <source>
        <dbReference type="EMBL" id="VYU40398.1"/>
    </source>
</evidence>
<organism evidence="2">
    <name type="scientific">Enterococcus casseliflavus</name>
    <name type="common">Enterococcus flavescens</name>
    <dbReference type="NCBI Taxonomy" id="37734"/>
    <lineage>
        <taxon>Bacteria</taxon>
        <taxon>Bacillati</taxon>
        <taxon>Bacillota</taxon>
        <taxon>Bacilli</taxon>
        <taxon>Lactobacillales</taxon>
        <taxon>Enterococcaceae</taxon>
        <taxon>Enterococcus</taxon>
    </lineage>
</organism>
<evidence type="ECO:0000256" key="1">
    <source>
        <dbReference type="SAM" id="Coils"/>
    </source>
</evidence>
<name>A0A6N3EKU8_ENTCA</name>
<gene>
    <name evidence="2" type="ORF">ECLFYP2_03202</name>
</gene>
<proteinExistence type="predicted"/>
<dbReference type="AlphaFoldDB" id="A0A6N3EKU8"/>
<accession>A0A6N3EKU8</accession>
<protein>
    <recommendedName>
        <fullName evidence="3">DUF1351 domain-containing protein</fullName>
    </recommendedName>
</protein>
<feature type="coiled-coil region" evidence="1">
    <location>
        <begin position="49"/>
        <end position="112"/>
    </location>
</feature>
<keyword evidence="1" id="KW-0175">Coiled coil</keyword>
<dbReference type="RefSeq" id="WP_194188275.1">
    <property type="nucleotide sequence ID" value="NZ_CACRTX010000013.1"/>
</dbReference>
<evidence type="ECO:0008006" key="3">
    <source>
        <dbReference type="Google" id="ProtNLM"/>
    </source>
</evidence>
<sequence length="304" mass="34110">MNELIKTDTTIQIDYTPSTIEIKNEAELEALVENTANHYKSLTFSEGDIQGAKDARSSLNNIIKLLEEKRKEVKNGYSEPLKAFEAKIKTFVDQMETAKEGISQSLEKFETKERDSRLQKVKEKIEDLCNALGVDQSEIEIPDRWTNKGAFTAAKGELTKAISKEITDTINDIVSKKQTLAANKQAVESYAQAVGLESSSWVRWIDQGHELQEVFDQINQVVAEQKEKLAKAAAIIEKVEKQEHVPSVPIDRETGEIIEEPIREKKVPVQGNVVTLKLKGSDEQFSLLNQSIVQLGIEVVDVIE</sequence>
<dbReference type="EMBL" id="CACRTX010000013">
    <property type="protein sequence ID" value="VYU40398.1"/>
    <property type="molecule type" value="Genomic_DNA"/>
</dbReference>
<reference evidence="2" key="1">
    <citation type="submission" date="2019-11" db="EMBL/GenBank/DDBJ databases">
        <authorList>
            <person name="Feng L."/>
        </authorList>
    </citation>
    <scope>NUCLEOTIDE SEQUENCE</scope>
    <source>
        <strain evidence="2">ECasseliflavusLFYP2</strain>
    </source>
</reference>
<dbReference type="Pfam" id="PF07083">
    <property type="entry name" value="DUF1351"/>
    <property type="match status" value="1"/>
</dbReference>
<dbReference type="InterPro" id="IPR009785">
    <property type="entry name" value="Prophage_Lj928_Orf309"/>
</dbReference>